<dbReference type="Proteomes" id="UP000029641">
    <property type="component" value="Unassembled WGS sequence"/>
</dbReference>
<proteinExistence type="predicted"/>
<gene>
    <name evidence="1" type="ORF">JCM19301_60</name>
    <name evidence="2" type="ORF">JCM19302_2280</name>
</gene>
<evidence type="ECO:0000313" key="3">
    <source>
        <dbReference type="Proteomes" id="UP000029641"/>
    </source>
</evidence>
<keyword evidence="1" id="KW-0675">Receptor</keyword>
<organism evidence="1 3">
    <name type="scientific">Jejuia pallidilutea</name>
    <dbReference type="NCBI Taxonomy" id="504487"/>
    <lineage>
        <taxon>Bacteria</taxon>
        <taxon>Pseudomonadati</taxon>
        <taxon>Bacteroidota</taxon>
        <taxon>Flavobacteriia</taxon>
        <taxon>Flavobacteriales</taxon>
        <taxon>Flavobacteriaceae</taxon>
        <taxon>Jejuia</taxon>
    </lineage>
</organism>
<sequence length="76" mass="8787">MSLNWAYLVSPQKIVYASVNNVLGFKNINGYQYANTPDMNGNFNRRALRPALDQFFFVGFFWTISEDKTSNQLDNL</sequence>
<evidence type="ECO:0000313" key="2">
    <source>
        <dbReference type="EMBL" id="GAL72558.1"/>
    </source>
</evidence>
<dbReference type="eggNOG" id="COG4206">
    <property type="taxonomic scope" value="Bacteria"/>
</dbReference>
<dbReference type="AlphaFoldDB" id="A0A090VXD9"/>
<accession>A0A090VXD9</accession>
<dbReference type="Proteomes" id="UP000029646">
    <property type="component" value="Unassembled WGS sequence"/>
</dbReference>
<reference evidence="3 4" key="1">
    <citation type="journal article" date="2014" name="Genome Announc.">
        <title>Draft Genome Sequence of Marine Flavobacterium Jejuia pallidilutea Strain 11shimoA1 and Pigmentation Mutants.</title>
        <authorList>
            <person name="Takatani N."/>
            <person name="Nakanishi M."/>
            <person name="Meirelles P."/>
            <person name="Mino S."/>
            <person name="Suda W."/>
            <person name="Oshima K."/>
            <person name="Hattori M."/>
            <person name="Ohkuma M."/>
            <person name="Hosokawa M."/>
            <person name="Miyashita K."/>
            <person name="Thompson F.L."/>
            <person name="Niwa A."/>
            <person name="Sawabe T."/>
            <person name="Sawabe T."/>
        </authorList>
    </citation>
    <scope>NUCLEOTIDE SEQUENCE [LARGE SCALE GENOMIC DNA]</scope>
    <source>
        <strain evidence="1 3">JCM 19301</strain>
        <strain evidence="2">JCM 19302</strain>
        <strain evidence="4">JCM19302</strain>
    </source>
</reference>
<dbReference type="RefSeq" id="WP_369385096.1">
    <property type="nucleotide sequence ID" value="NZ_BBNR01000022.1"/>
</dbReference>
<protein>
    <submittedName>
        <fullName evidence="1">Probable outer membrane receptor protein</fullName>
    </submittedName>
</protein>
<comment type="caution">
    <text evidence="1">The sequence shown here is derived from an EMBL/GenBank/DDBJ whole genome shotgun (WGS) entry which is preliminary data.</text>
</comment>
<name>A0A090VXD9_9FLAO</name>
<evidence type="ECO:0000313" key="4">
    <source>
        <dbReference type="Proteomes" id="UP000029646"/>
    </source>
</evidence>
<evidence type="ECO:0000313" key="1">
    <source>
        <dbReference type="EMBL" id="GAL68618.1"/>
    </source>
</evidence>
<dbReference type="EMBL" id="BBNR01000022">
    <property type="protein sequence ID" value="GAL68618.1"/>
    <property type="molecule type" value="Genomic_DNA"/>
</dbReference>
<dbReference type="EMBL" id="BBNS01000026">
    <property type="protein sequence ID" value="GAL72558.1"/>
    <property type="molecule type" value="Genomic_DNA"/>
</dbReference>